<organism evidence="2 3">
    <name type="scientific">Geomesophilobacter sediminis</name>
    <dbReference type="NCBI Taxonomy" id="2798584"/>
    <lineage>
        <taxon>Bacteria</taxon>
        <taxon>Pseudomonadati</taxon>
        <taxon>Thermodesulfobacteriota</taxon>
        <taxon>Desulfuromonadia</taxon>
        <taxon>Geobacterales</taxon>
        <taxon>Geobacteraceae</taxon>
        <taxon>Geomesophilobacter</taxon>
    </lineage>
</organism>
<dbReference type="Pfam" id="PF08240">
    <property type="entry name" value="ADH_N"/>
    <property type="match status" value="1"/>
</dbReference>
<dbReference type="Proteomes" id="UP000636888">
    <property type="component" value="Unassembled WGS sequence"/>
</dbReference>
<dbReference type="SUPFAM" id="SSF50129">
    <property type="entry name" value="GroES-like"/>
    <property type="match status" value="1"/>
</dbReference>
<dbReference type="CDD" id="cd05280">
    <property type="entry name" value="MDR_yhdh_yhfp"/>
    <property type="match status" value="1"/>
</dbReference>
<dbReference type="Gene3D" id="3.40.50.720">
    <property type="entry name" value="NAD(P)-binding Rossmann-like Domain"/>
    <property type="match status" value="1"/>
</dbReference>
<dbReference type="InterPro" id="IPR014188">
    <property type="entry name" value="Acrylyl-CoA_reductase_AcuI"/>
</dbReference>
<dbReference type="AlphaFoldDB" id="A0A8J7IRP4"/>
<evidence type="ECO:0000313" key="3">
    <source>
        <dbReference type="Proteomes" id="UP000636888"/>
    </source>
</evidence>
<proteinExistence type="predicted"/>
<comment type="caution">
    <text evidence="2">The sequence shown here is derived from an EMBL/GenBank/DDBJ whole genome shotgun (WGS) entry which is preliminary data.</text>
</comment>
<evidence type="ECO:0000259" key="1">
    <source>
        <dbReference type="SMART" id="SM00829"/>
    </source>
</evidence>
<reference evidence="2" key="1">
    <citation type="submission" date="2020-12" db="EMBL/GenBank/DDBJ databases">
        <title>Geomonas sp. Red875, isolated from river sediment.</title>
        <authorList>
            <person name="Xu Z."/>
            <person name="Zhang Z."/>
            <person name="Masuda Y."/>
            <person name="Itoh H."/>
            <person name="Senoo K."/>
        </authorList>
    </citation>
    <scope>NUCLEOTIDE SEQUENCE</scope>
    <source>
        <strain evidence="2">Red875</strain>
    </source>
</reference>
<dbReference type="SMART" id="SM00829">
    <property type="entry name" value="PKS_ER"/>
    <property type="match status" value="1"/>
</dbReference>
<dbReference type="NCBIfam" id="TIGR02823">
    <property type="entry name" value="oxido_YhdH"/>
    <property type="match status" value="1"/>
</dbReference>
<dbReference type="GO" id="GO:0043957">
    <property type="term" value="F:acryloyl-CoA reductase (NADPH) activity"/>
    <property type="evidence" value="ECO:0007669"/>
    <property type="project" value="TreeGrafter"/>
</dbReference>
<protein>
    <submittedName>
        <fullName evidence="2">YhdH/YhfP family quinone oxidoreductase</fullName>
    </submittedName>
</protein>
<evidence type="ECO:0000313" key="2">
    <source>
        <dbReference type="EMBL" id="MBJ6725674.1"/>
    </source>
</evidence>
<accession>A0A8J7IRP4</accession>
<gene>
    <name evidence="2" type="ORF">JFN93_13220</name>
</gene>
<dbReference type="Pfam" id="PF00107">
    <property type="entry name" value="ADH_zinc_N"/>
    <property type="match status" value="1"/>
</dbReference>
<dbReference type="EMBL" id="JAEMHM010000010">
    <property type="protein sequence ID" value="MBJ6725674.1"/>
    <property type="molecule type" value="Genomic_DNA"/>
</dbReference>
<dbReference type="InterPro" id="IPR020843">
    <property type="entry name" value="ER"/>
</dbReference>
<dbReference type="InterPro" id="IPR036291">
    <property type="entry name" value="NAD(P)-bd_dom_sf"/>
</dbReference>
<feature type="domain" description="Enoyl reductase (ER)" evidence="1">
    <location>
        <begin position="13"/>
        <end position="328"/>
    </location>
</feature>
<dbReference type="InterPro" id="IPR013149">
    <property type="entry name" value="ADH-like_C"/>
</dbReference>
<dbReference type="PANTHER" id="PTHR43677">
    <property type="entry name" value="SHORT-CHAIN DEHYDROGENASE/REDUCTASE"/>
    <property type="match status" value="1"/>
</dbReference>
<dbReference type="SUPFAM" id="SSF51735">
    <property type="entry name" value="NAD(P)-binding Rossmann-fold domains"/>
    <property type="match status" value="1"/>
</dbReference>
<dbReference type="PANTHER" id="PTHR43677:SF1">
    <property type="entry name" value="ACRYLYL-COA REDUCTASE ACUI-RELATED"/>
    <property type="match status" value="1"/>
</dbReference>
<dbReference type="InterPro" id="IPR011032">
    <property type="entry name" value="GroES-like_sf"/>
</dbReference>
<dbReference type="InterPro" id="IPR013154">
    <property type="entry name" value="ADH-like_N"/>
</dbReference>
<dbReference type="Gene3D" id="3.90.180.10">
    <property type="entry name" value="Medium-chain alcohol dehydrogenases, catalytic domain"/>
    <property type="match status" value="1"/>
</dbReference>
<dbReference type="InterPro" id="IPR051397">
    <property type="entry name" value="Zn-ADH-like_protein"/>
</dbReference>
<keyword evidence="3" id="KW-1185">Reference proteome</keyword>
<name>A0A8J7IRP4_9BACT</name>
<sequence length="332" mass="35056">MPEHFRALLVEQDSAGNFTRKITTRRLDELPAGELVLRVHYSSVNYKDALSALGRPGVTKRYPHTPGIDAAGEVVSCSDGSFAPGDAVIVTGHDLGMNIPGGYGEYVRVPASWAVRLPQSLTLKESMILGTAGLTAGLSLYRLEQAGVTPETGEILVTGATGGVGSLAVELLARAGYHVVAATGKLDEEPYLRGLGARQVIGRDELLAGAERPLLKERWSGTIDVVGGSLLAAAIKSTRYGGTVTCCGLAGSPDLPINVFPFILRGVTLAGIDSAEAPAPARAEVWQRLATRWRPERSLASAELCPMEALEEVFPALLSGKHRGRTVVSLLP</sequence>